<gene>
    <name evidence="1" type="ORF">A8C52_11565</name>
</gene>
<dbReference type="AlphaFoldDB" id="A0A9X6SAP1"/>
<proteinExistence type="predicted"/>
<comment type="caution">
    <text evidence="1">The sequence shown here is derived from an EMBL/GenBank/DDBJ whole genome shotgun (WGS) entry which is preliminary data.</text>
</comment>
<accession>A0A9X6SAP1</accession>
<evidence type="ECO:0000313" key="2">
    <source>
        <dbReference type="Proteomes" id="UP000218139"/>
    </source>
</evidence>
<sequence length="205" mass="24483">MKIHLVDVQTEYEDVDVGTCELCFGTYETEEQTTFIFKLANGKEIAIEGWWYEYWTYVTMPHINNLIHFAEWLDTKVYRNDTKFDKDWLNNTIMEYLRVCGDLGIKDKDGNPIYADSIVLVTYRGKTVRADDCYIDSDSYATSHIEFTMFDMKFDYMPDEEALYYTDETYDLHVYEDFDSSNLSVLAEHFDTENREKRWLEEYGR</sequence>
<dbReference type="EMBL" id="LXZO01000164">
    <property type="protein sequence ID" value="PAY43010.1"/>
    <property type="molecule type" value="Genomic_DNA"/>
</dbReference>
<name>A0A9X6SAP1_9LACO</name>
<evidence type="ECO:0000313" key="1">
    <source>
        <dbReference type="EMBL" id="PAY43010.1"/>
    </source>
</evidence>
<reference evidence="1 2" key="1">
    <citation type="submission" date="2016-05" db="EMBL/GenBank/DDBJ databases">
        <authorList>
            <person name="Lee J.-Y."/>
            <person name="Kim E.B."/>
            <person name="Choi Y.-J."/>
        </authorList>
    </citation>
    <scope>NUCLEOTIDE SEQUENCE [LARGE SCALE GENOMIC DNA]</scope>
    <source>
        <strain evidence="1 2">KLA006</strain>
    </source>
</reference>
<organism evidence="1 2">
    <name type="scientific">Ligilactobacillus salivarius</name>
    <dbReference type="NCBI Taxonomy" id="1624"/>
    <lineage>
        <taxon>Bacteria</taxon>
        <taxon>Bacillati</taxon>
        <taxon>Bacillota</taxon>
        <taxon>Bacilli</taxon>
        <taxon>Lactobacillales</taxon>
        <taxon>Lactobacillaceae</taxon>
        <taxon>Ligilactobacillus</taxon>
    </lineage>
</organism>
<protein>
    <submittedName>
        <fullName evidence="1">Uncharacterized protein</fullName>
    </submittedName>
</protein>
<dbReference type="Proteomes" id="UP000218139">
    <property type="component" value="Unassembled WGS sequence"/>
</dbReference>
<dbReference type="RefSeq" id="WP_086201170.1">
    <property type="nucleotide sequence ID" value="NZ_LXYY01000022.1"/>
</dbReference>